<comment type="caution">
    <text evidence="1">The sequence shown here is derived from an EMBL/GenBank/DDBJ whole genome shotgun (WGS) entry which is preliminary data.</text>
</comment>
<keyword evidence="2" id="KW-1185">Reference proteome</keyword>
<gene>
    <name evidence="1" type="ORF">SNEC2469_LOCUS14041</name>
</gene>
<proteinExistence type="predicted"/>
<dbReference type="Proteomes" id="UP000601435">
    <property type="component" value="Unassembled WGS sequence"/>
</dbReference>
<sequence>FMWVMPLMQLEVDERLELRFLGPGFGASPRGGWPDGITLRIALLDAQPGLRAQATLACWRNQASHQSSHGRHGQMTLLLC</sequence>
<reference evidence="1" key="1">
    <citation type="submission" date="2021-02" db="EMBL/GenBank/DDBJ databases">
        <authorList>
            <person name="Dougan E. K."/>
            <person name="Rhodes N."/>
            <person name="Thang M."/>
            <person name="Chan C."/>
        </authorList>
    </citation>
    <scope>NUCLEOTIDE SEQUENCE</scope>
</reference>
<name>A0A812SRX5_9DINO</name>
<accession>A0A812SRX5</accession>
<protein>
    <submittedName>
        <fullName evidence="1">Uncharacterized protein</fullName>
    </submittedName>
</protein>
<evidence type="ECO:0000313" key="1">
    <source>
        <dbReference type="EMBL" id="CAE7493733.1"/>
    </source>
</evidence>
<organism evidence="1 2">
    <name type="scientific">Symbiodinium necroappetens</name>
    <dbReference type="NCBI Taxonomy" id="1628268"/>
    <lineage>
        <taxon>Eukaryota</taxon>
        <taxon>Sar</taxon>
        <taxon>Alveolata</taxon>
        <taxon>Dinophyceae</taxon>
        <taxon>Suessiales</taxon>
        <taxon>Symbiodiniaceae</taxon>
        <taxon>Symbiodinium</taxon>
    </lineage>
</organism>
<feature type="non-terminal residue" evidence="1">
    <location>
        <position position="1"/>
    </location>
</feature>
<evidence type="ECO:0000313" key="2">
    <source>
        <dbReference type="Proteomes" id="UP000601435"/>
    </source>
</evidence>
<dbReference type="AlphaFoldDB" id="A0A812SRX5"/>
<dbReference type="EMBL" id="CAJNJA010022466">
    <property type="protein sequence ID" value="CAE7493733.1"/>
    <property type="molecule type" value="Genomic_DNA"/>
</dbReference>